<reference evidence="2 3" key="1">
    <citation type="journal article" date="2011" name="J. Bacteriol.">
        <title>Genome sequence of 'Pedosphaera parvula' Ellin514, an aerobic Verrucomicrobial isolate from pasture soil.</title>
        <authorList>
            <person name="Kant R."/>
            <person name="van Passel M.W."/>
            <person name="Sangwan P."/>
            <person name="Palva A."/>
            <person name="Lucas S."/>
            <person name="Copeland A."/>
            <person name="Lapidus A."/>
            <person name="Glavina Del Rio T."/>
            <person name="Dalin E."/>
            <person name="Tice H."/>
            <person name="Bruce D."/>
            <person name="Goodwin L."/>
            <person name="Pitluck S."/>
            <person name="Chertkov O."/>
            <person name="Larimer F.W."/>
            <person name="Land M.L."/>
            <person name="Hauser L."/>
            <person name="Brettin T.S."/>
            <person name="Detter J.C."/>
            <person name="Han S."/>
            <person name="de Vos W.M."/>
            <person name="Janssen P.H."/>
            <person name="Smidt H."/>
        </authorList>
    </citation>
    <scope>NUCLEOTIDE SEQUENCE [LARGE SCALE GENOMIC DNA]</scope>
    <source>
        <strain evidence="2 3">Ellin514</strain>
    </source>
</reference>
<keyword evidence="1" id="KW-1133">Transmembrane helix</keyword>
<dbReference type="PANTHER" id="PTHR30093">
    <property type="entry name" value="GENERAL SECRETION PATHWAY PROTEIN G"/>
    <property type="match status" value="1"/>
</dbReference>
<evidence type="ECO:0000313" key="3">
    <source>
        <dbReference type="Proteomes" id="UP000003688"/>
    </source>
</evidence>
<keyword evidence="1" id="KW-0812">Transmembrane</keyword>
<evidence type="ECO:0008006" key="4">
    <source>
        <dbReference type="Google" id="ProtNLM"/>
    </source>
</evidence>
<dbReference type="InterPro" id="IPR012902">
    <property type="entry name" value="N_methyl_site"/>
</dbReference>
<dbReference type="InterPro" id="IPR045584">
    <property type="entry name" value="Pilin-like"/>
</dbReference>
<evidence type="ECO:0000313" key="2">
    <source>
        <dbReference type="EMBL" id="EEF57788.1"/>
    </source>
</evidence>
<gene>
    <name evidence="2" type="ORF">Cflav_PD0888</name>
</gene>
<proteinExistence type="predicted"/>
<dbReference type="EMBL" id="ABOX02000057">
    <property type="protein sequence ID" value="EEF57788.1"/>
    <property type="molecule type" value="Genomic_DNA"/>
</dbReference>
<dbReference type="STRING" id="320771.Cflav_PD0888"/>
<feature type="transmembrane region" description="Helical" evidence="1">
    <location>
        <begin position="20"/>
        <end position="38"/>
    </location>
</feature>
<dbReference type="SUPFAM" id="SSF54523">
    <property type="entry name" value="Pili subunits"/>
    <property type="match status" value="1"/>
</dbReference>
<dbReference type="Gene3D" id="3.30.700.10">
    <property type="entry name" value="Glycoprotein, Type 4 Pilin"/>
    <property type="match status" value="1"/>
</dbReference>
<organism evidence="2 3">
    <name type="scientific">Pedosphaera parvula (strain Ellin514)</name>
    <dbReference type="NCBI Taxonomy" id="320771"/>
    <lineage>
        <taxon>Bacteria</taxon>
        <taxon>Pseudomonadati</taxon>
        <taxon>Verrucomicrobiota</taxon>
        <taxon>Pedosphaerae</taxon>
        <taxon>Pedosphaerales</taxon>
        <taxon>Pedosphaeraceae</taxon>
        <taxon>Pedosphaera</taxon>
    </lineage>
</organism>
<keyword evidence="3" id="KW-1185">Reference proteome</keyword>
<dbReference type="Pfam" id="PF07963">
    <property type="entry name" value="N_methyl"/>
    <property type="match status" value="1"/>
</dbReference>
<sequence length="274" mass="30399" precursor="true">MRFIHLRRAGKTGFTLTEMLVVIAVIGILAALLLPVLSRAKMKAREAMCLNNIRQLALIGFVYANENGSPILYDDPRYPGGTWMGSLSDLIKDRKIYICPMAPLHNPPPDNGNRGGSADAAWVRWTSNAKDMFFGSYGYNGWLYSDLAKYYPKAEGNVFTKTDGIEDTTRTPVFMDANWVDLSPKETDAPWIDLYNGAPFGTSDNGMGRCTIARHSVSSPSSAPHALTTGQKLPGAIMIGFADGHSRLTKLEELWTLNWHHDWQTPAIRPDVHQ</sequence>
<keyword evidence="1" id="KW-0472">Membrane</keyword>
<protein>
    <recommendedName>
        <fullName evidence="4">Type II secretory pathway pseudopilin PulG-like protein</fullName>
    </recommendedName>
</protein>
<dbReference type="AlphaFoldDB" id="B9XQT1"/>
<dbReference type="RefSeq" id="WP_007418166.1">
    <property type="nucleotide sequence ID" value="NZ_ABOX02000057.1"/>
</dbReference>
<dbReference type="NCBIfam" id="TIGR02532">
    <property type="entry name" value="IV_pilin_GFxxxE"/>
    <property type="match status" value="1"/>
</dbReference>
<evidence type="ECO:0000256" key="1">
    <source>
        <dbReference type="SAM" id="Phobius"/>
    </source>
</evidence>
<dbReference type="OrthoDB" id="241541at2"/>
<dbReference type="Proteomes" id="UP000003688">
    <property type="component" value="Unassembled WGS sequence"/>
</dbReference>
<accession>B9XQT1</accession>
<dbReference type="PANTHER" id="PTHR30093:SF2">
    <property type="entry name" value="TYPE II SECRETION SYSTEM PROTEIN H"/>
    <property type="match status" value="1"/>
</dbReference>
<name>B9XQT1_PEDPL</name>
<comment type="caution">
    <text evidence="2">The sequence shown here is derived from an EMBL/GenBank/DDBJ whole genome shotgun (WGS) entry which is preliminary data.</text>
</comment>